<dbReference type="HOGENOM" id="CLU_035117_1_1_9"/>
<evidence type="ECO:0000256" key="2">
    <source>
        <dbReference type="ARBA" id="ARBA00023002"/>
    </source>
</evidence>
<dbReference type="InterPro" id="IPR008927">
    <property type="entry name" value="6-PGluconate_DH-like_C_sf"/>
</dbReference>
<dbReference type="NCBIfam" id="NF008592">
    <property type="entry name" value="PRK11559.1"/>
    <property type="match status" value="1"/>
</dbReference>
<dbReference type="Gene3D" id="1.10.1040.10">
    <property type="entry name" value="N-(1-d-carboxylethyl)-l-norvaline Dehydrogenase, domain 2"/>
    <property type="match status" value="1"/>
</dbReference>
<name>A0A0H3N6E2_CLODC</name>
<protein>
    <submittedName>
        <fullName evidence="7">2-hydroxy-3-oxopropionate reductase</fullName>
    </submittedName>
</protein>
<dbReference type="EMBL" id="FN538970">
    <property type="protein sequence ID" value="CBA65088.1"/>
    <property type="molecule type" value="Genomic_DNA"/>
</dbReference>
<dbReference type="PROSITE" id="PS00895">
    <property type="entry name" value="3_HYDROXYISOBUT_DH"/>
    <property type="match status" value="1"/>
</dbReference>
<sequence length="301" mass="32227">MEGYKMKLGFIGLGIMGKPMAKNLLKDGCNLLVYDINKSAVDELISCGAKYASVLEMGQECDIVFTILPNGTIVQDILFGMDGLAKTLKEGSIVVDMSSVTPTESILCANKLKDMGLEFIDSPVSGGEPKAIDGTLAFMAGGKEEIYKKVEPFFNIMGSSSILIGDNGSGSVTKLTNQVIVNLTIAAVSEAFVLAAKAGADPEKVYKAIRGGLAGSTILDAKIPMIMNRDFKPGGKISINLKDIKNVMQTAHNLDVPLPMTSQLLEIMQTLKVHGHLEDDHSGIAQYFEKLAGVEIKKHNN</sequence>
<evidence type="ECO:0000259" key="5">
    <source>
        <dbReference type="Pfam" id="PF03446"/>
    </source>
</evidence>
<reference evidence="7 8" key="1">
    <citation type="journal article" date="2009" name="Genome Biol.">
        <title>Comparative genome and phenotypic analysis of Clostridium difficile 027 strains provides insight into the evolution of a hypervirulent bacterium.</title>
        <authorList>
            <person name="Stabler R.A."/>
            <person name="He M."/>
            <person name="Dawson L."/>
            <person name="Martin M."/>
            <person name="Valiente E."/>
            <person name="Corton C."/>
            <person name="Lawley T.D."/>
            <person name="Sebaihia M."/>
            <person name="Quail M.A."/>
            <person name="Rose G."/>
            <person name="Gerding D.N."/>
            <person name="Gibert M."/>
            <person name="Popoff M.R."/>
            <person name="Parkhill J."/>
            <person name="Dougan G."/>
            <person name="Wren B.W."/>
        </authorList>
    </citation>
    <scope>NUCLEOTIDE SEQUENCE [LARGE SCALE GENOMIC DNA]</scope>
    <source>
        <strain evidence="7 8">CD196</strain>
    </source>
</reference>
<feature type="active site" evidence="4">
    <location>
        <position position="174"/>
    </location>
</feature>
<dbReference type="Proteomes" id="UP000002068">
    <property type="component" value="Chromosome"/>
</dbReference>
<feature type="domain" description="6-phosphogluconate dehydrogenase NADP-binding" evidence="5">
    <location>
        <begin position="7"/>
        <end position="165"/>
    </location>
</feature>
<evidence type="ECO:0000313" key="7">
    <source>
        <dbReference type="EMBL" id="CBA65088.1"/>
    </source>
</evidence>
<evidence type="ECO:0000256" key="1">
    <source>
        <dbReference type="ARBA" id="ARBA00009080"/>
    </source>
</evidence>
<dbReference type="SUPFAM" id="SSF51735">
    <property type="entry name" value="NAD(P)-binding Rossmann-fold domains"/>
    <property type="match status" value="1"/>
</dbReference>
<dbReference type="GO" id="GO:0016054">
    <property type="term" value="P:organic acid catabolic process"/>
    <property type="evidence" value="ECO:0007669"/>
    <property type="project" value="UniProtKB-ARBA"/>
</dbReference>
<dbReference type="GO" id="GO:0046487">
    <property type="term" value="P:glyoxylate metabolic process"/>
    <property type="evidence" value="ECO:0007669"/>
    <property type="project" value="InterPro"/>
</dbReference>
<dbReference type="PIRSF" id="PIRSF000103">
    <property type="entry name" value="HIBADH"/>
    <property type="match status" value="1"/>
</dbReference>
<dbReference type="GO" id="GO:0051287">
    <property type="term" value="F:NAD binding"/>
    <property type="evidence" value="ECO:0007669"/>
    <property type="project" value="InterPro"/>
</dbReference>
<dbReference type="SUPFAM" id="SSF48179">
    <property type="entry name" value="6-phosphogluconate dehydrogenase C-terminal domain-like"/>
    <property type="match status" value="1"/>
</dbReference>
<dbReference type="PANTHER" id="PTHR43060">
    <property type="entry name" value="3-HYDROXYISOBUTYRATE DEHYDROGENASE-LIKE 1, MITOCHONDRIAL-RELATED"/>
    <property type="match status" value="1"/>
</dbReference>
<dbReference type="Gene3D" id="3.40.50.720">
    <property type="entry name" value="NAD(P)-binding Rossmann-like Domain"/>
    <property type="match status" value="1"/>
</dbReference>
<accession>A0A0H3N6E2</accession>
<dbReference type="NCBIfam" id="TIGR01505">
    <property type="entry name" value="tartro_sem_red"/>
    <property type="match status" value="1"/>
</dbReference>
<dbReference type="InterPro" id="IPR006398">
    <property type="entry name" value="Tartro_sem_red"/>
</dbReference>
<feature type="domain" description="3-hydroxyisobutyrate dehydrogenase-like NAD-binding" evidence="6">
    <location>
        <begin position="168"/>
        <end position="287"/>
    </location>
</feature>
<dbReference type="InterPro" id="IPR002204">
    <property type="entry name" value="3-OH-isobutyrate_DH-rel_CS"/>
</dbReference>
<keyword evidence="2" id="KW-0560">Oxidoreductase</keyword>
<evidence type="ECO:0000256" key="3">
    <source>
        <dbReference type="ARBA" id="ARBA00023027"/>
    </source>
</evidence>
<evidence type="ECO:0000256" key="4">
    <source>
        <dbReference type="PIRSR" id="PIRSR000103-1"/>
    </source>
</evidence>
<dbReference type="GO" id="GO:0050661">
    <property type="term" value="F:NADP binding"/>
    <property type="evidence" value="ECO:0007669"/>
    <property type="project" value="InterPro"/>
</dbReference>
<proteinExistence type="inferred from homology"/>
<comment type="similarity">
    <text evidence="1">Belongs to the HIBADH-related family.</text>
</comment>
<dbReference type="PANTHER" id="PTHR43060:SF3">
    <property type="entry name" value="2-HYDROXY-3-OXOPROPIONATE REDUCTASE"/>
    <property type="match status" value="1"/>
</dbReference>
<dbReference type="InterPro" id="IPR006115">
    <property type="entry name" value="6PGDH_NADP-bd"/>
</dbReference>
<dbReference type="InterPro" id="IPR036291">
    <property type="entry name" value="NAD(P)-bd_dom_sf"/>
</dbReference>
<dbReference type="Pfam" id="PF14833">
    <property type="entry name" value="NAD_binding_11"/>
    <property type="match status" value="1"/>
</dbReference>
<keyword evidence="3" id="KW-0520">NAD</keyword>
<dbReference type="InterPro" id="IPR029154">
    <property type="entry name" value="HIBADH-like_NADP-bd"/>
</dbReference>
<dbReference type="InterPro" id="IPR013328">
    <property type="entry name" value="6PGD_dom2"/>
</dbReference>
<dbReference type="InterPro" id="IPR015815">
    <property type="entry name" value="HIBADH-related"/>
</dbReference>
<organism evidence="7 8">
    <name type="scientific">Clostridioides difficile (strain CD196)</name>
    <name type="common">Peptoclostridium difficile</name>
    <dbReference type="NCBI Taxonomy" id="645462"/>
    <lineage>
        <taxon>Bacteria</taxon>
        <taxon>Bacillati</taxon>
        <taxon>Bacillota</taxon>
        <taxon>Clostridia</taxon>
        <taxon>Peptostreptococcales</taxon>
        <taxon>Peptostreptococcaceae</taxon>
        <taxon>Clostridioides</taxon>
    </lineage>
</organism>
<dbReference type="Pfam" id="PF03446">
    <property type="entry name" value="NAD_binding_2"/>
    <property type="match status" value="1"/>
</dbReference>
<evidence type="ECO:0000313" key="8">
    <source>
        <dbReference type="Proteomes" id="UP000002068"/>
    </source>
</evidence>
<dbReference type="GO" id="GO:0008679">
    <property type="term" value="F:2-hydroxy-3-oxopropionate reductase activity"/>
    <property type="evidence" value="ECO:0007669"/>
    <property type="project" value="InterPro"/>
</dbReference>
<dbReference type="KEGG" id="cdc:CD196_2655"/>
<gene>
    <name evidence="7" type="primary">garR</name>
    <name evidence="7" type="ordered locus">CD196_2655</name>
</gene>
<dbReference type="AlphaFoldDB" id="A0A0H3N6E2"/>
<evidence type="ECO:0000259" key="6">
    <source>
        <dbReference type="Pfam" id="PF14833"/>
    </source>
</evidence>